<evidence type="ECO:0000313" key="7">
    <source>
        <dbReference type="EMBL" id="WAL59984.1"/>
    </source>
</evidence>
<organism evidence="7 8">
    <name type="scientific">Thermocoleostomius sinensis A174</name>
    <dbReference type="NCBI Taxonomy" id="2016057"/>
    <lineage>
        <taxon>Bacteria</taxon>
        <taxon>Bacillati</taxon>
        <taxon>Cyanobacteriota</taxon>
        <taxon>Cyanophyceae</taxon>
        <taxon>Oculatellales</taxon>
        <taxon>Oculatellaceae</taxon>
        <taxon>Thermocoleostomius</taxon>
    </lineage>
</organism>
<evidence type="ECO:0000256" key="5">
    <source>
        <dbReference type="ARBA" id="ARBA00023136"/>
    </source>
</evidence>
<proteinExistence type="inferred from homology"/>
<dbReference type="PROSITE" id="PS01214">
    <property type="entry name" value="UPF0016"/>
    <property type="match status" value="1"/>
</dbReference>
<dbReference type="RefSeq" id="WP_268609810.1">
    <property type="nucleotide sequence ID" value="NZ_CP113797.1"/>
</dbReference>
<dbReference type="GO" id="GO:0016020">
    <property type="term" value="C:membrane"/>
    <property type="evidence" value="ECO:0007669"/>
    <property type="project" value="UniProtKB-SubCell"/>
</dbReference>
<dbReference type="GO" id="GO:0046873">
    <property type="term" value="F:metal ion transmembrane transporter activity"/>
    <property type="evidence" value="ECO:0007669"/>
    <property type="project" value="InterPro"/>
</dbReference>
<feature type="transmembrane region" description="Helical" evidence="6">
    <location>
        <begin position="36"/>
        <end position="54"/>
    </location>
</feature>
<dbReference type="PANTHER" id="PTHR12608">
    <property type="entry name" value="TRANSMEMBRANE PROTEIN HTP-1 RELATED"/>
    <property type="match status" value="1"/>
</dbReference>
<feature type="transmembrane region" description="Helical" evidence="6">
    <location>
        <begin position="151"/>
        <end position="172"/>
    </location>
</feature>
<gene>
    <name evidence="7" type="ORF">OXH18_22885</name>
</gene>
<comment type="caution">
    <text evidence="6">Lacks conserved residue(s) required for the propagation of feature annotation.</text>
</comment>
<evidence type="ECO:0000256" key="6">
    <source>
        <dbReference type="RuleBase" id="RU365102"/>
    </source>
</evidence>
<dbReference type="GO" id="GO:0006816">
    <property type="term" value="P:calcium ion transport"/>
    <property type="evidence" value="ECO:0007669"/>
    <property type="project" value="UniProtKB-ARBA"/>
</dbReference>
<dbReference type="EMBL" id="CP113797">
    <property type="protein sequence ID" value="WAL59984.1"/>
    <property type="molecule type" value="Genomic_DNA"/>
</dbReference>
<keyword evidence="3 6" id="KW-0812">Transmembrane</keyword>
<evidence type="ECO:0000256" key="2">
    <source>
        <dbReference type="ARBA" id="ARBA00009190"/>
    </source>
</evidence>
<evidence type="ECO:0000256" key="4">
    <source>
        <dbReference type="ARBA" id="ARBA00022989"/>
    </source>
</evidence>
<dbReference type="Proteomes" id="UP001163152">
    <property type="component" value="Chromosome"/>
</dbReference>
<evidence type="ECO:0000256" key="1">
    <source>
        <dbReference type="ARBA" id="ARBA00004141"/>
    </source>
</evidence>
<comment type="similarity">
    <text evidence="2 6">Belongs to the GDT1 family.</text>
</comment>
<sequence length="208" mass="22272">MLAAFTAGLLLITISELGDKTFFIAAILAMRHSRRWVFVGSIAALAAMTILSVLLGQAAGLLPSEYVRWAEVLLFTGFGLKLLYDANRMGTKPNLEEQQEAAEVVEHAEAKLKRHNGLAVLSQAFGLTFVAEWGDRTQFTTIALSAANNPYGVTAGAILGHAICAALAVLCGRMVCKRISERTVTALGSGLFLLFGLVSFLRLMGLLS</sequence>
<keyword evidence="4 6" id="KW-1133">Transmembrane helix</keyword>
<dbReference type="Pfam" id="PF01169">
    <property type="entry name" value="GDT1"/>
    <property type="match status" value="2"/>
</dbReference>
<name>A0A9E8ZDM7_9CYAN</name>
<dbReference type="InterPro" id="IPR001727">
    <property type="entry name" value="GDT1-like"/>
</dbReference>
<protein>
    <recommendedName>
        <fullName evidence="6">GDT1 family protein</fullName>
    </recommendedName>
</protein>
<reference evidence="7" key="1">
    <citation type="submission" date="2022-12" db="EMBL/GenBank/DDBJ databases">
        <title>Polyphasic identification of a Novel Hot-Spring Cyanobacterium Ocullathermofonsia sinensis gen nov. sp. nov. and Genomic Insights on its Adaptations to the Thermal Habitat.</title>
        <authorList>
            <person name="Daroch M."/>
            <person name="Tang J."/>
            <person name="Jiang Y."/>
        </authorList>
    </citation>
    <scope>NUCLEOTIDE SEQUENCE</scope>
    <source>
        <strain evidence="7">PKUAC-SCTA174</strain>
    </source>
</reference>
<keyword evidence="5 6" id="KW-0472">Membrane</keyword>
<dbReference type="KEGG" id="tsin:OXH18_22885"/>
<feature type="transmembrane region" description="Helical" evidence="6">
    <location>
        <begin position="184"/>
        <end position="205"/>
    </location>
</feature>
<accession>A0A9E8ZDM7</accession>
<keyword evidence="8" id="KW-1185">Reference proteome</keyword>
<evidence type="ECO:0000313" key="8">
    <source>
        <dbReference type="Proteomes" id="UP001163152"/>
    </source>
</evidence>
<dbReference type="AlphaFoldDB" id="A0A9E8ZDM7"/>
<dbReference type="InterPro" id="IPR049555">
    <property type="entry name" value="GDT1-like_CS"/>
</dbReference>
<evidence type="ECO:0000256" key="3">
    <source>
        <dbReference type="ARBA" id="ARBA00022692"/>
    </source>
</evidence>
<comment type="subcellular location">
    <subcellularLocation>
        <location evidence="1 6">Membrane</location>
        <topology evidence="1 6">Multi-pass membrane protein</topology>
    </subcellularLocation>
</comment>
<dbReference type="PANTHER" id="PTHR12608:SF1">
    <property type="entry name" value="TRANSMEMBRANE PROTEIN 165"/>
    <property type="match status" value="1"/>
</dbReference>